<sequence>MPPLSAPSPPRHYKNTSQSHRRMPSGTNQEEGQLQKGGRISNPQRLLIVTPNIHSHSTIPSFLHNLTGVQVSPQRPQNEPSTEDDNQSHGATFAGYTTHSPLQLNTKYYSADIPIWVDEIPIPTDTPSSTTPSSQSQQEHDTPSTWSLTFLAPAAAEVRSAIGAVIILLQKPATVSPAIPSSEASEERDRVRGEVAALKDIVKAVADVRRKIGEERGEGSFGEVPGMVVLVGSDEEKLSKKSSETIENDEIIGPEMVEYGVRWWDEELADMGIYEFEVLNWDPAIASSRKEDEEEVKKRNEFGELEGMPRIREVLEANEWAMASSHEDATDLSSSMLEDIEEGGLGFEVGELEREMLGLRMAIERGGDDGAEDDFEEDDLQVEQLEALMQRVQAIRDMGAELPESERKKFAAKAIRDIMEDL</sequence>
<evidence type="ECO:0000313" key="1">
    <source>
        <dbReference type="EMBL" id="KAI2383774.1"/>
    </source>
</evidence>
<name>A0ACB8URX2_9EURO</name>
<dbReference type="EMBL" id="JALBCA010000084">
    <property type="protein sequence ID" value="KAI2383774.1"/>
    <property type="molecule type" value="Genomic_DNA"/>
</dbReference>
<organism evidence="1">
    <name type="scientific">Ophidiomyces ophidiicola</name>
    <dbReference type="NCBI Taxonomy" id="1387563"/>
    <lineage>
        <taxon>Eukaryota</taxon>
        <taxon>Fungi</taxon>
        <taxon>Dikarya</taxon>
        <taxon>Ascomycota</taxon>
        <taxon>Pezizomycotina</taxon>
        <taxon>Eurotiomycetes</taxon>
        <taxon>Eurotiomycetidae</taxon>
        <taxon>Onygenales</taxon>
        <taxon>Onygenaceae</taxon>
        <taxon>Ophidiomyces</taxon>
    </lineage>
</organism>
<accession>A0ACB8URX2</accession>
<protein>
    <submittedName>
        <fullName evidence="1">Uncharacterized protein</fullName>
    </submittedName>
</protein>
<gene>
    <name evidence="1" type="ORF">LOY88_005055</name>
</gene>
<proteinExistence type="predicted"/>
<reference evidence="1" key="1">
    <citation type="journal article" date="2022" name="bioRxiv">
        <title>Population genetic analysis of Ophidiomyces ophidiicola, the causative agent of snake fungal disease, indicates recent introductions to the USA.</title>
        <authorList>
            <person name="Ladner J.T."/>
            <person name="Palmer J.M."/>
            <person name="Ettinger C.L."/>
            <person name="Stajich J.E."/>
            <person name="Farrell T.M."/>
            <person name="Glorioso B.M."/>
            <person name="Lawson B."/>
            <person name="Price S.J."/>
            <person name="Stengle A.G."/>
            <person name="Grear D.A."/>
            <person name="Lorch J.M."/>
        </authorList>
    </citation>
    <scope>NUCLEOTIDE SEQUENCE</scope>
    <source>
        <strain evidence="1">NWHC 24266-5</strain>
    </source>
</reference>
<comment type="caution">
    <text evidence="1">The sequence shown here is derived from an EMBL/GenBank/DDBJ whole genome shotgun (WGS) entry which is preliminary data.</text>
</comment>